<evidence type="ECO:0000256" key="2">
    <source>
        <dbReference type="ARBA" id="ARBA00023015"/>
    </source>
</evidence>
<accession>A0AAE6YYK7</accession>
<dbReference type="RefSeq" id="WP_168362337.1">
    <property type="nucleotide sequence ID" value="NZ_CP033622.1"/>
</dbReference>
<proteinExistence type="inferred from homology"/>
<dbReference type="AlphaFoldDB" id="A0AAE6YYK7"/>
<dbReference type="CDD" id="cd08422">
    <property type="entry name" value="PBP2_CrgA_like"/>
    <property type="match status" value="1"/>
</dbReference>
<evidence type="ECO:0000259" key="5">
    <source>
        <dbReference type="PROSITE" id="PS50931"/>
    </source>
</evidence>
<dbReference type="Pfam" id="PF00126">
    <property type="entry name" value="HTH_1"/>
    <property type="match status" value="1"/>
</dbReference>
<dbReference type="InterPro" id="IPR036390">
    <property type="entry name" value="WH_DNA-bd_sf"/>
</dbReference>
<evidence type="ECO:0000256" key="3">
    <source>
        <dbReference type="ARBA" id="ARBA00023125"/>
    </source>
</evidence>
<name>A0AAE6YYK7_9GAMM</name>
<evidence type="ECO:0000313" key="6">
    <source>
        <dbReference type="EMBL" id="QIZ50981.1"/>
    </source>
</evidence>
<dbReference type="InterPro" id="IPR058163">
    <property type="entry name" value="LysR-type_TF_proteobact-type"/>
</dbReference>
<dbReference type="InterPro" id="IPR000847">
    <property type="entry name" value="LysR_HTH_N"/>
</dbReference>
<dbReference type="GO" id="GO:0006351">
    <property type="term" value="P:DNA-templated transcription"/>
    <property type="evidence" value="ECO:0007669"/>
    <property type="project" value="TreeGrafter"/>
</dbReference>
<comment type="similarity">
    <text evidence="1">Belongs to the LysR transcriptional regulatory family.</text>
</comment>
<dbReference type="FunFam" id="3.40.190.290:FF:000001">
    <property type="entry name" value="Transcriptional regulator, LysR family"/>
    <property type="match status" value="1"/>
</dbReference>
<dbReference type="GO" id="GO:0003700">
    <property type="term" value="F:DNA-binding transcription factor activity"/>
    <property type="evidence" value="ECO:0007669"/>
    <property type="project" value="InterPro"/>
</dbReference>
<dbReference type="Gene3D" id="1.10.10.10">
    <property type="entry name" value="Winged helix-like DNA-binding domain superfamily/Winged helix DNA-binding domain"/>
    <property type="match status" value="1"/>
</dbReference>
<evidence type="ECO:0000256" key="1">
    <source>
        <dbReference type="ARBA" id="ARBA00009437"/>
    </source>
</evidence>
<evidence type="ECO:0000313" key="7">
    <source>
        <dbReference type="Proteomes" id="UP000500801"/>
    </source>
</evidence>
<dbReference type="PANTHER" id="PTHR30537:SF35">
    <property type="entry name" value="TRANSCRIPTIONAL REGULATORY PROTEIN"/>
    <property type="match status" value="1"/>
</dbReference>
<dbReference type="PANTHER" id="PTHR30537">
    <property type="entry name" value="HTH-TYPE TRANSCRIPTIONAL REGULATOR"/>
    <property type="match status" value="1"/>
</dbReference>
<reference evidence="6 7" key="1">
    <citation type="submission" date="2018-11" db="EMBL/GenBank/DDBJ databases">
        <title>Complete genome sequence of Dickeya zeae strain CE1 infecting Canna edulis Ker-Gawl. in China.</title>
        <authorList>
            <person name="Zhang J."/>
            <person name="Lin B."/>
            <person name="Shen H."/>
            <person name="Jiang S."/>
            <person name="Pu X."/>
            <person name="Sun D."/>
        </authorList>
    </citation>
    <scope>NUCLEOTIDE SEQUENCE [LARGE SCALE GENOMIC DNA]</scope>
    <source>
        <strain evidence="6 7">CE1</strain>
    </source>
</reference>
<dbReference type="GO" id="GO:0043565">
    <property type="term" value="F:sequence-specific DNA binding"/>
    <property type="evidence" value="ECO:0007669"/>
    <property type="project" value="TreeGrafter"/>
</dbReference>
<keyword evidence="4" id="KW-0804">Transcription</keyword>
<dbReference type="InterPro" id="IPR036388">
    <property type="entry name" value="WH-like_DNA-bd_sf"/>
</dbReference>
<keyword evidence="3" id="KW-0238">DNA-binding</keyword>
<sequence length="296" mass="32310">MDRLIAMQVFVAVADLGSLTAAANKLDISRSMATRYIAALEHWLGVRLLHRSTRSLGLTSVGNDMLVRCRQILALSEDMAALSNCGDTEPHGVIRVASSVSFGQSYLAHALGRYRARYPHTTTELILTDRAIKLAEERIDLAVEVTNSPDPNLIAKPLGRCASVVCASPDYLAHHAPPTTPNDLVRHNCLNHIRLGREWHFTHRESGAQHRVMVSGRVVANDTLVLLTAARAGEGIACLPEFVVRGGLNAGELVQLLGEYQTQALGIYACYMSRRHMPATLRTLLDFLVQDLSASG</sequence>
<dbReference type="SUPFAM" id="SSF46785">
    <property type="entry name" value="Winged helix' DNA-binding domain"/>
    <property type="match status" value="1"/>
</dbReference>
<dbReference type="SUPFAM" id="SSF53850">
    <property type="entry name" value="Periplasmic binding protein-like II"/>
    <property type="match status" value="1"/>
</dbReference>
<dbReference type="InterPro" id="IPR005119">
    <property type="entry name" value="LysR_subst-bd"/>
</dbReference>
<dbReference type="Proteomes" id="UP000500801">
    <property type="component" value="Chromosome"/>
</dbReference>
<organism evidence="6 7">
    <name type="scientific">Dickeya zeae</name>
    <dbReference type="NCBI Taxonomy" id="204042"/>
    <lineage>
        <taxon>Bacteria</taxon>
        <taxon>Pseudomonadati</taxon>
        <taxon>Pseudomonadota</taxon>
        <taxon>Gammaproteobacteria</taxon>
        <taxon>Enterobacterales</taxon>
        <taxon>Pectobacteriaceae</taxon>
        <taxon>Dickeya</taxon>
    </lineage>
</organism>
<protein>
    <submittedName>
        <fullName evidence="6">LysR family transcriptional regulator</fullName>
    </submittedName>
</protein>
<dbReference type="Gene3D" id="3.40.190.290">
    <property type="match status" value="1"/>
</dbReference>
<gene>
    <name evidence="6" type="ORF">DWG24_09470</name>
</gene>
<feature type="domain" description="HTH lysR-type" evidence="5">
    <location>
        <begin position="1"/>
        <end position="59"/>
    </location>
</feature>
<dbReference type="FunFam" id="1.10.10.10:FF:000001">
    <property type="entry name" value="LysR family transcriptional regulator"/>
    <property type="match status" value="1"/>
</dbReference>
<evidence type="ECO:0000256" key="4">
    <source>
        <dbReference type="ARBA" id="ARBA00023163"/>
    </source>
</evidence>
<dbReference type="Pfam" id="PF03466">
    <property type="entry name" value="LysR_substrate"/>
    <property type="match status" value="1"/>
</dbReference>
<keyword evidence="2" id="KW-0805">Transcription regulation</keyword>
<dbReference type="EMBL" id="CP033622">
    <property type="protein sequence ID" value="QIZ50981.1"/>
    <property type="molecule type" value="Genomic_DNA"/>
</dbReference>
<dbReference type="PROSITE" id="PS50931">
    <property type="entry name" value="HTH_LYSR"/>
    <property type="match status" value="1"/>
</dbReference>